<dbReference type="InterPro" id="IPR004840">
    <property type="entry name" value="Amino_acid_permease_CS"/>
</dbReference>
<organism evidence="7 8">
    <name type="scientific">Hyaloscypha variabilis (strain UAMH 11265 / GT02V1 / F)</name>
    <name type="common">Meliniomyces variabilis</name>
    <dbReference type="NCBI Taxonomy" id="1149755"/>
    <lineage>
        <taxon>Eukaryota</taxon>
        <taxon>Fungi</taxon>
        <taxon>Dikarya</taxon>
        <taxon>Ascomycota</taxon>
        <taxon>Pezizomycotina</taxon>
        <taxon>Leotiomycetes</taxon>
        <taxon>Helotiales</taxon>
        <taxon>Hyaloscyphaceae</taxon>
        <taxon>Hyaloscypha</taxon>
        <taxon>Hyaloscypha variabilis</taxon>
    </lineage>
</organism>
<evidence type="ECO:0000256" key="6">
    <source>
        <dbReference type="SAM" id="Phobius"/>
    </source>
</evidence>
<accession>A0A2J6RU60</accession>
<dbReference type="InterPro" id="IPR002293">
    <property type="entry name" value="AA/rel_permease1"/>
</dbReference>
<evidence type="ECO:0000256" key="3">
    <source>
        <dbReference type="ARBA" id="ARBA00022692"/>
    </source>
</evidence>
<feature type="transmembrane region" description="Helical" evidence="6">
    <location>
        <begin position="483"/>
        <end position="504"/>
    </location>
</feature>
<feature type="transmembrane region" description="Helical" evidence="6">
    <location>
        <begin position="387"/>
        <end position="407"/>
    </location>
</feature>
<evidence type="ECO:0000256" key="1">
    <source>
        <dbReference type="ARBA" id="ARBA00004141"/>
    </source>
</evidence>
<evidence type="ECO:0000313" key="7">
    <source>
        <dbReference type="EMBL" id="PMD42051.1"/>
    </source>
</evidence>
<keyword evidence="2" id="KW-0813">Transport</keyword>
<feature type="transmembrane region" description="Helical" evidence="6">
    <location>
        <begin position="84"/>
        <end position="105"/>
    </location>
</feature>
<dbReference type="Proteomes" id="UP000235786">
    <property type="component" value="Unassembled WGS sequence"/>
</dbReference>
<dbReference type="Gene3D" id="1.20.1740.10">
    <property type="entry name" value="Amino acid/polyamine transporter I"/>
    <property type="match status" value="1"/>
</dbReference>
<keyword evidence="8" id="KW-1185">Reference proteome</keyword>
<reference evidence="7 8" key="1">
    <citation type="submission" date="2016-04" db="EMBL/GenBank/DDBJ databases">
        <title>A degradative enzymes factory behind the ericoid mycorrhizal symbiosis.</title>
        <authorList>
            <consortium name="DOE Joint Genome Institute"/>
            <person name="Martino E."/>
            <person name="Morin E."/>
            <person name="Grelet G."/>
            <person name="Kuo A."/>
            <person name="Kohler A."/>
            <person name="Daghino S."/>
            <person name="Barry K."/>
            <person name="Choi C."/>
            <person name="Cichocki N."/>
            <person name="Clum A."/>
            <person name="Copeland A."/>
            <person name="Hainaut M."/>
            <person name="Haridas S."/>
            <person name="Labutti K."/>
            <person name="Lindquist E."/>
            <person name="Lipzen A."/>
            <person name="Khouja H.-R."/>
            <person name="Murat C."/>
            <person name="Ohm R."/>
            <person name="Olson A."/>
            <person name="Spatafora J."/>
            <person name="Veneault-Fourrey C."/>
            <person name="Henrissat B."/>
            <person name="Grigoriev I."/>
            <person name="Martin F."/>
            <person name="Perotto S."/>
        </authorList>
    </citation>
    <scope>NUCLEOTIDE SEQUENCE [LARGE SCALE GENOMIC DNA]</scope>
    <source>
        <strain evidence="7 8">F</strain>
    </source>
</reference>
<evidence type="ECO:0000256" key="5">
    <source>
        <dbReference type="ARBA" id="ARBA00023136"/>
    </source>
</evidence>
<dbReference type="Pfam" id="PF13520">
    <property type="entry name" value="AA_permease_2"/>
    <property type="match status" value="1"/>
</dbReference>
<feature type="transmembrane region" description="Helical" evidence="6">
    <location>
        <begin position="243"/>
        <end position="264"/>
    </location>
</feature>
<evidence type="ECO:0000313" key="8">
    <source>
        <dbReference type="Proteomes" id="UP000235786"/>
    </source>
</evidence>
<dbReference type="OrthoDB" id="3900342at2759"/>
<evidence type="ECO:0000256" key="2">
    <source>
        <dbReference type="ARBA" id="ARBA00022448"/>
    </source>
</evidence>
<name>A0A2J6RU60_HYAVF</name>
<feature type="transmembrane region" description="Helical" evidence="6">
    <location>
        <begin position="336"/>
        <end position="357"/>
    </location>
</feature>
<dbReference type="PANTHER" id="PTHR45649">
    <property type="entry name" value="AMINO-ACID PERMEASE BAT1"/>
    <property type="match status" value="1"/>
</dbReference>
<dbReference type="PANTHER" id="PTHR45649:SF27">
    <property type="entry name" value="CHOLINE TRANSPORTER (EUROFUNG)"/>
    <property type="match status" value="1"/>
</dbReference>
<keyword evidence="3 6" id="KW-0812">Transmembrane</keyword>
<dbReference type="STRING" id="1149755.A0A2J6RU60"/>
<dbReference type="GO" id="GO:0006865">
    <property type="term" value="P:amino acid transport"/>
    <property type="evidence" value="ECO:0007669"/>
    <property type="project" value="InterPro"/>
</dbReference>
<dbReference type="EMBL" id="KZ613943">
    <property type="protein sequence ID" value="PMD42051.1"/>
    <property type="molecule type" value="Genomic_DNA"/>
</dbReference>
<gene>
    <name evidence="7" type="ORF">L207DRAFT_456222</name>
</gene>
<feature type="transmembrane region" description="Helical" evidence="6">
    <location>
        <begin position="452"/>
        <end position="477"/>
    </location>
</feature>
<feature type="transmembrane region" description="Helical" evidence="6">
    <location>
        <begin position="202"/>
        <end position="223"/>
    </location>
</feature>
<proteinExistence type="predicted"/>
<protein>
    <submittedName>
        <fullName evidence="7">Amino acid transporter</fullName>
    </submittedName>
</protein>
<keyword evidence="4 6" id="KW-1133">Transmembrane helix</keyword>
<feature type="transmembrane region" description="Helical" evidence="6">
    <location>
        <begin position="285"/>
        <end position="308"/>
    </location>
</feature>
<keyword evidence="5 6" id="KW-0472">Membrane</keyword>
<sequence length="541" mass="57766">MSEVIQEKEAPATEASTPALPATDLESESELVNASGHVQEVDRNFSLLTLAGVGIVLGSTWGPAGSSIVVALFNGGPPGVLYEFIVVSVFYWIVAASIAELASAIPSSGGVYHWASVTPGKNYGRVVGFFAGYWNWLAWVLGAASISSIAGNITVQMYAVKHASFVPKSWHVFVSSIIITWLGALSVCFGNQIMPKLNGIGIVFILGGVFITIVVLAAMPGSGGRPPHAPSSFVWTEWQLSGLGYPNGFVFVAGMLNGAFAVGTPDCVTHLAEEIPRPGINVPKAIAFQMVIGFFSGFLYLITLMYAINDYEALFAAPFPVAEIYYQATGSAAGEIGLLFLLFVTIILTVFGVYITCGRVLWTLARDGATPFPAQIGKIDTRLKMPFISTILCASLVTVLLCIYVGSTTAFNAFVGSFILMSTSSYTAAILPNLLTKRKNIIYGPFHMKGALGFVMNAVACAYMIVWFVIYCFPYALPTTAGSMNYACLIWGGLTVFVVVWWFVGAKNYRGPQTIGGIHSLAEEVKTVEEIRAGGRQASAV</sequence>
<comment type="subcellular location">
    <subcellularLocation>
        <location evidence="1">Membrane</location>
        <topology evidence="1">Multi-pass membrane protein</topology>
    </subcellularLocation>
</comment>
<evidence type="ECO:0000256" key="4">
    <source>
        <dbReference type="ARBA" id="ARBA00022989"/>
    </source>
</evidence>
<feature type="transmembrane region" description="Helical" evidence="6">
    <location>
        <begin position="170"/>
        <end position="190"/>
    </location>
</feature>
<feature type="transmembrane region" description="Helical" evidence="6">
    <location>
        <begin position="45"/>
        <end position="64"/>
    </location>
</feature>
<dbReference type="GO" id="GO:0022857">
    <property type="term" value="F:transmembrane transporter activity"/>
    <property type="evidence" value="ECO:0007669"/>
    <property type="project" value="InterPro"/>
</dbReference>
<dbReference type="GO" id="GO:0016020">
    <property type="term" value="C:membrane"/>
    <property type="evidence" value="ECO:0007669"/>
    <property type="project" value="UniProtKB-SubCell"/>
</dbReference>
<dbReference type="PIRSF" id="PIRSF006060">
    <property type="entry name" value="AA_transporter"/>
    <property type="match status" value="1"/>
</dbReference>
<feature type="transmembrane region" description="Helical" evidence="6">
    <location>
        <begin position="413"/>
        <end position="431"/>
    </location>
</feature>
<feature type="transmembrane region" description="Helical" evidence="6">
    <location>
        <begin position="126"/>
        <end position="150"/>
    </location>
</feature>
<dbReference type="PROSITE" id="PS00218">
    <property type="entry name" value="AMINO_ACID_PERMEASE_1"/>
    <property type="match status" value="1"/>
</dbReference>
<dbReference type="AlphaFoldDB" id="A0A2J6RU60"/>